<keyword evidence="8" id="KW-0007">Acetylation</keyword>
<feature type="domain" description="D-isomer specific 2-hydroxyacid dehydrogenase NAD-binding" evidence="17">
    <location>
        <begin position="109"/>
        <end position="288"/>
    </location>
</feature>
<evidence type="ECO:0000256" key="11">
    <source>
        <dbReference type="ARBA" id="ARBA00023299"/>
    </source>
</evidence>
<evidence type="ECO:0000313" key="20">
    <source>
        <dbReference type="Proteomes" id="UP000503462"/>
    </source>
</evidence>
<keyword evidence="20" id="KW-1185">Reference proteome</keyword>
<dbReference type="FunFam" id="3.40.50.720:FF:000021">
    <property type="entry name" value="D-3-phosphoglycerate dehydrogenase"/>
    <property type="match status" value="1"/>
</dbReference>
<dbReference type="Gene3D" id="3.30.1330.90">
    <property type="entry name" value="D-3-phosphoglycerate dehydrogenase, domain 3"/>
    <property type="match status" value="1"/>
</dbReference>
<evidence type="ECO:0000256" key="10">
    <source>
        <dbReference type="ARBA" id="ARBA00023027"/>
    </source>
</evidence>
<evidence type="ECO:0000256" key="6">
    <source>
        <dbReference type="ARBA" id="ARBA00022553"/>
    </source>
</evidence>
<dbReference type="InterPro" id="IPR045626">
    <property type="entry name" value="PGDH_ASB_dom"/>
</dbReference>
<evidence type="ECO:0000256" key="13">
    <source>
        <dbReference type="RuleBase" id="RU363003"/>
    </source>
</evidence>
<dbReference type="GO" id="GO:0006564">
    <property type="term" value="P:L-serine biosynthetic process"/>
    <property type="evidence" value="ECO:0007669"/>
    <property type="project" value="UniProtKB-KW"/>
</dbReference>
<keyword evidence="10 13" id="KW-0520">NAD</keyword>
<feature type="domain" description="D-3-phosphoglycerate dehydrogenase ASB" evidence="18">
    <location>
        <begin position="332"/>
        <end position="441"/>
    </location>
</feature>
<evidence type="ECO:0000259" key="17">
    <source>
        <dbReference type="Pfam" id="PF02826"/>
    </source>
</evidence>
<keyword evidence="7 13" id="KW-0028">Amino-acid biosynthesis</keyword>
<feature type="domain" description="D-isomer specific 2-hydroxyacid dehydrogenase catalytic" evidence="15">
    <location>
        <begin position="8"/>
        <end position="320"/>
    </location>
</feature>
<dbReference type="Pfam" id="PF00389">
    <property type="entry name" value="2-Hacid_dh"/>
    <property type="match status" value="1"/>
</dbReference>
<dbReference type="EC" id="1.1.1.95" evidence="4 13"/>
<dbReference type="InterPro" id="IPR006139">
    <property type="entry name" value="D-isomer_2_OHA_DH_cat_dom"/>
</dbReference>
<dbReference type="InterPro" id="IPR036291">
    <property type="entry name" value="NAD(P)-bd_dom_sf"/>
</dbReference>
<dbReference type="InterPro" id="IPR029753">
    <property type="entry name" value="D-isomer_DH_CS"/>
</dbReference>
<evidence type="ECO:0000256" key="12">
    <source>
        <dbReference type="ARBA" id="ARBA00048731"/>
    </source>
</evidence>
<dbReference type="Gene3D" id="3.30.70.260">
    <property type="match status" value="1"/>
</dbReference>
<dbReference type="InterPro" id="IPR029009">
    <property type="entry name" value="ASB_dom_sf"/>
</dbReference>
<dbReference type="InterPro" id="IPR006236">
    <property type="entry name" value="PGDH"/>
</dbReference>
<dbReference type="InterPro" id="IPR045865">
    <property type="entry name" value="ACT-like_dom_sf"/>
</dbReference>
<evidence type="ECO:0000256" key="9">
    <source>
        <dbReference type="ARBA" id="ARBA00023002"/>
    </source>
</evidence>
<gene>
    <name evidence="19" type="ORF">AMS68_007440</name>
</gene>
<keyword evidence="9 13" id="KW-0560">Oxidoreductase</keyword>
<dbReference type="FunFam" id="3.30.1330.90:FF:000003">
    <property type="entry name" value="D-3-phosphoglycerate dehydrogenase"/>
    <property type="match status" value="1"/>
</dbReference>
<dbReference type="OrthoDB" id="16820at2759"/>
<evidence type="ECO:0000256" key="14">
    <source>
        <dbReference type="SAM" id="MobiDB-lite"/>
    </source>
</evidence>
<dbReference type="GO" id="GO:0004617">
    <property type="term" value="F:phosphoglycerate dehydrogenase activity"/>
    <property type="evidence" value="ECO:0007669"/>
    <property type="project" value="UniProtKB-EC"/>
</dbReference>
<dbReference type="InterPro" id="IPR006140">
    <property type="entry name" value="D-isomer_DH_NAD-bd"/>
</dbReference>
<evidence type="ECO:0000313" key="19">
    <source>
        <dbReference type="EMBL" id="QIX01923.1"/>
    </source>
</evidence>
<evidence type="ECO:0000259" key="16">
    <source>
        <dbReference type="Pfam" id="PF01842"/>
    </source>
</evidence>
<name>A0A6H0Y4J9_9PEZI</name>
<keyword evidence="6" id="KW-0597">Phosphoprotein</keyword>
<dbReference type="SUPFAM" id="SSF52283">
    <property type="entry name" value="Formate/glycerate dehydrogenase catalytic domain-like"/>
    <property type="match status" value="1"/>
</dbReference>
<dbReference type="SUPFAM" id="SSF143548">
    <property type="entry name" value="Serine metabolism enzymes domain"/>
    <property type="match status" value="1"/>
</dbReference>
<protein>
    <recommendedName>
        <fullName evidence="5 13">D-3-phosphoglycerate dehydrogenase</fullName>
        <ecNumber evidence="4 13">1.1.1.95</ecNumber>
    </recommendedName>
</protein>
<comment type="subunit">
    <text evidence="3">Homotetramer.</text>
</comment>
<feature type="region of interest" description="Disordered" evidence="14">
    <location>
        <begin position="434"/>
        <end position="457"/>
    </location>
</feature>
<sequence length="586" mass="62118">MHAKLSKVLISEKVSADGLKLLEASLEVHQKLGLSGEELEKIIGDYDALIVRSETKVNASLLKAGRKLRVVARAGVGVDNVNLEAATKLGIIVINSPQGNINAAAEHTIALLLAVARNIGVADASMKDGKWSRSRLVGIEVKAKTLSIIGLGKVGLTVARAAGGLGMRLIAYDPYANPSLAAAANVEIVSSMDDLLEQADFLTIHTPLIASTKGMIGATELERMKKTARILNVARGGMIDEEALLAALEAGTIAGAGLDVFTAEPPIAGDSASKLVKHPNVVATPHLGASTIEAQENVSIDVCTQVLSILSGQLPRSAVNAPIIVPEEYRTLAPFIALTEKMGSLYTQHFSLGKNNPRTGFDMFYEGTLASSNTTKPLFAAFLKGLLGPITTAETLNINMVNAELIAKERGILINESRSRDSIEGEGYSSSITIRTRLDHRSPSATRSKHGQSADNEKKLSNQLISGFVSNNTPYISRLGRFRTSFVPTGTLIICRNYDRPGKIGEVGGVLGKAGINIRFMSVAPIEQDDVSLSELARTDSVTATVVDESEHEALMILGVDRLPAGDVLKNLTALEGILEASVVVL</sequence>
<evidence type="ECO:0000256" key="7">
    <source>
        <dbReference type="ARBA" id="ARBA00022605"/>
    </source>
</evidence>
<dbReference type="UniPathway" id="UPA00135">
    <property type="reaction ID" value="UER00196"/>
</dbReference>
<evidence type="ECO:0000256" key="3">
    <source>
        <dbReference type="ARBA" id="ARBA00011881"/>
    </source>
</evidence>
<dbReference type="GO" id="GO:0051287">
    <property type="term" value="F:NAD binding"/>
    <property type="evidence" value="ECO:0007669"/>
    <property type="project" value="UniProtKB-UniRule"/>
</dbReference>
<evidence type="ECO:0000259" key="15">
    <source>
        <dbReference type="Pfam" id="PF00389"/>
    </source>
</evidence>
<dbReference type="PROSITE" id="PS00670">
    <property type="entry name" value="D_2_HYDROXYACID_DH_2"/>
    <property type="match status" value="1"/>
</dbReference>
<dbReference type="Pfam" id="PF01842">
    <property type="entry name" value="ACT"/>
    <property type="match status" value="1"/>
</dbReference>
<dbReference type="PANTHER" id="PTHR42938:SF22">
    <property type="entry name" value="D-3-PHOSPHOGLYCERATE DEHYDROGENASE"/>
    <property type="match status" value="1"/>
</dbReference>
<dbReference type="EMBL" id="CP051143">
    <property type="protein sequence ID" value="QIX01923.1"/>
    <property type="molecule type" value="Genomic_DNA"/>
</dbReference>
<feature type="domain" description="ACT" evidence="16">
    <location>
        <begin position="492"/>
        <end position="529"/>
    </location>
</feature>
<dbReference type="SUPFAM" id="SSF55021">
    <property type="entry name" value="ACT-like"/>
    <property type="match status" value="1"/>
</dbReference>
<accession>A0A6H0Y4J9</accession>
<dbReference type="CDD" id="cd12173">
    <property type="entry name" value="PGDH_4"/>
    <property type="match status" value="1"/>
</dbReference>
<evidence type="ECO:0000256" key="1">
    <source>
        <dbReference type="ARBA" id="ARBA00005216"/>
    </source>
</evidence>
<evidence type="ECO:0000256" key="2">
    <source>
        <dbReference type="ARBA" id="ARBA00005854"/>
    </source>
</evidence>
<dbReference type="Proteomes" id="UP000503462">
    <property type="component" value="Chromosome 5"/>
</dbReference>
<dbReference type="SUPFAM" id="SSF51735">
    <property type="entry name" value="NAD(P)-binding Rossmann-fold domains"/>
    <property type="match status" value="1"/>
</dbReference>
<dbReference type="FunFam" id="3.30.70.260:FF:000008">
    <property type="entry name" value="D-3-phosphoglycerate dehydrogenase, chloroplastic"/>
    <property type="match status" value="1"/>
</dbReference>
<comment type="pathway">
    <text evidence="1 13">Amino-acid biosynthesis; L-serine biosynthesis; L-serine from 3-phospho-D-glycerate: step 1/3.</text>
</comment>
<organism evidence="19 20">
    <name type="scientific">Peltaster fructicola</name>
    <dbReference type="NCBI Taxonomy" id="286661"/>
    <lineage>
        <taxon>Eukaryota</taxon>
        <taxon>Fungi</taxon>
        <taxon>Dikarya</taxon>
        <taxon>Ascomycota</taxon>
        <taxon>Pezizomycotina</taxon>
        <taxon>Dothideomycetes</taxon>
        <taxon>Dothideomycetes incertae sedis</taxon>
        <taxon>Peltaster</taxon>
    </lineage>
</organism>
<dbReference type="InterPro" id="IPR002912">
    <property type="entry name" value="ACT_dom"/>
</dbReference>
<evidence type="ECO:0000256" key="5">
    <source>
        <dbReference type="ARBA" id="ARBA00021582"/>
    </source>
</evidence>
<feature type="compositionally biased region" description="Polar residues" evidence="14">
    <location>
        <begin position="443"/>
        <end position="454"/>
    </location>
</feature>
<dbReference type="CDD" id="cd04902">
    <property type="entry name" value="ACT_3PGDH-xct"/>
    <property type="match status" value="1"/>
</dbReference>
<keyword evidence="11 13" id="KW-0718">Serine biosynthesis</keyword>
<evidence type="ECO:0000259" key="18">
    <source>
        <dbReference type="Pfam" id="PF19304"/>
    </source>
</evidence>
<evidence type="ECO:0000256" key="4">
    <source>
        <dbReference type="ARBA" id="ARBA00013143"/>
    </source>
</evidence>
<comment type="similarity">
    <text evidence="2 13">Belongs to the D-isomer specific 2-hydroxyacid dehydrogenase family.</text>
</comment>
<dbReference type="Gene3D" id="3.40.50.720">
    <property type="entry name" value="NAD(P)-binding Rossmann-like Domain"/>
    <property type="match status" value="2"/>
</dbReference>
<proteinExistence type="inferred from homology"/>
<dbReference type="NCBIfam" id="TIGR01327">
    <property type="entry name" value="PGDH"/>
    <property type="match status" value="1"/>
</dbReference>
<comment type="catalytic activity">
    <reaction evidence="12 13">
        <text>(2R)-3-phosphoglycerate + NAD(+) = 3-phosphooxypyruvate + NADH + H(+)</text>
        <dbReference type="Rhea" id="RHEA:12641"/>
        <dbReference type="ChEBI" id="CHEBI:15378"/>
        <dbReference type="ChEBI" id="CHEBI:18110"/>
        <dbReference type="ChEBI" id="CHEBI:57540"/>
        <dbReference type="ChEBI" id="CHEBI:57945"/>
        <dbReference type="ChEBI" id="CHEBI:58272"/>
        <dbReference type="EC" id="1.1.1.95"/>
    </reaction>
</comment>
<reference evidence="19 20" key="1">
    <citation type="journal article" date="2016" name="Sci. Rep.">
        <title>Peltaster fructicola genome reveals evolution from an invasive phytopathogen to an ectophytic parasite.</title>
        <authorList>
            <person name="Xu C."/>
            <person name="Chen H."/>
            <person name="Gleason M.L."/>
            <person name="Xu J.R."/>
            <person name="Liu H."/>
            <person name="Zhang R."/>
            <person name="Sun G."/>
        </authorList>
    </citation>
    <scope>NUCLEOTIDE SEQUENCE [LARGE SCALE GENOMIC DNA]</scope>
    <source>
        <strain evidence="19 20">LNHT1506</strain>
    </source>
</reference>
<evidence type="ECO:0000256" key="8">
    <source>
        <dbReference type="ARBA" id="ARBA00022990"/>
    </source>
</evidence>
<dbReference type="Pfam" id="PF19304">
    <property type="entry name" value="PGDH_inter"/>
    <property type="match status" value="1"/>
</dbReference>
<dbReference type="Pfam" id="PF02826">
    <property type="entry name" value="2-Hacid_dh_C"/>
    <property type="match status" value="1"/>
</dbReference>
<dbReference type="AlphaFoldDB" id="A0A6H0Y4J9"/>
<dbReference type="PANTHER" id="PTHR42938">
    <property type="entry name" value="FORMATE DEHYDROGENASE 1"/>
    <property type="match status" value="1"/>
</dbReference>